<dbReference type="PANTHER" id="PTHR30346">
    <property type="entry name" value="TRANSCRIPTIONAL DUAL REGULATOR HCAR-RELATED"/>
    <property type="match status" value="1"/>
</dbReference>
<dbReference type="InterPro" id="IPR000847">
    <property type="entry name" value="LysR_HTH_N"/>
</dbReference>
<evidence type="ECO:0000256" key="2">
    <source>
        <dbReference type="ARBA" id="ARBA00023015"/>
    </source>
</evidence>
<name>A0A6I6LE53_9SPHN</name>
<comment type="similarity">
    <text evidence="1">Belongs to the LysR transcriptional regulatory family.</text>
</comment>
<dbReference type="GO" id="GO:0032993">
    <property type="term" value="C:protein-DNA complex"/>
    <property type="evidence" value="ECO:0007669"/>
    <property type="project" value="TreeGrafter"/>
</dbReference>
<dbReference type="SUPFAM" id="SSF46785">
    <property type="entry name" value="Winged helix' DNA-binding domain"/>
    <property type="match status" value="1"/>
</dbReference>
<evidence type="ECO:0000313" key="6">
    <source>
        <dbReference type="EMBL" id="QGY80712.1"/>
    </source>
</evidence>
<evidence type="ECO:0000256" key="1">
    <source>
        <dbReference type="ARBA" id="ARBA00009437"/>
    </source>
</evidence>
<dbReference type="Gene3D" id="1.10.10.10">
    <property type="entry name" value="Winged helix-like DNA-binding domain superfamily/Winged helix DNA-binding domain"/>
    <property type="match status" value="1"/>
</dbReference>
<dbReference type="Gene3D" id="3.40.190.10">
    <property type="entry name" value="Periplasmic binding protein-like II"/>
    <property type="match status" value="2"/>
</dbReference>
<dbReference type="GO" id="GO:0003700">
    <property type="term" value="F:DNA-binding transcription factor activity"/>
    <property type="evidence" value="ECO:0007669"/>
    <property type="project" value="InterPro"/>
</dbReference>
<dbReference type="InterPro" id="IPR036390">
    <property type="entry name" value="WH_DNA-bd_sf"/>
</dbReference>
<dbReference type="InterPro" id="IPR005119">
    <property type="entry name" value="LysR_subst-bd"/>
</dbReference>
<dbReference type="Proteomes" id="UP000428803">
    <property type="component" value="Chromosome"/>
</dbReference>
<feature type="domain" description="HTH lysR-type" evidence="5">
    <location>
        <begin position="3"/>
        <end position="60"/>
    </location>
</feature>
<dbReference type="PANTHER" id="PTHR30346:SF0">
    <property type="entry name" value="HCA OPERON TRANSCRIPTIONAL ACTIVATOR HCAR"/>
    <property type="match status" value="1"/>
</dbReference>
<dbReference type="OrthoDB" id="7216893at2"/>
<keyword evidence="7" id="KW-1185">Reference proteome</keyword>
<gene>
    <name evidence="6" type="ORF">EUU25_08820</name>
</gene>
<protein>
    <submittedName>
        <fullName evidence="6">LysR family transcriptional regulator</fullName>
    </submittedName>
</protein>
<evidence type="ECO:0000313" key="7">
    <source>
        <dbReference type="Proteomes" id="UP000428803"/>
    </source>
</evidence>
<sequence length="193" mass="21481">MSFEVRHLRAAEVTAGTLSFSQAAKILCVKQSALSRRVQALEQMLGVQLFERTKRGTFATEFDQAFLTVPKRILTDIDNLLTAAKNESYGKQGWLAIGFSSSLMTGNLRFAICDYIARYLEVRFDGIEGGTEKPFSGQQARMVDAAITPALIVGPGITRHNLWTDPLLVAAPQDHRLYFVHFNCVSMQLPLQL</sequence>
<organism evidence="6 7">
    <name type="scientific">Sphingorhabdus lacus</name>
    <dbReference type="NCBI Taxonomy" id="392610"/>
    <lineage>
        <taxon>Bacteria</taxon>
        <taxon>Pseudomonadati</taxon>
        <taxon>Pseudomonadota</taxon>
        <taxon>Alphaproteobacteria</taxon>
        <taxon>Sphingomonadales</taxon>
        <taxon>Sphingomonadaceae</taxon>
        <taxon>Sphingorhabdus</taxon>
    </lineage>
</organism>
<accession>A0A6I6LE53</accession>
<proteinExistence type="inferred from homology"/>
<evidence type="ECO:0000256" key="3">
    <source>
        <dbReference type="ARBA" id="ARBA00023125"/>
    </source>
</evidence>
<dbReference type="PRINTS" id="PR00039">
    <property type="entry name" value="HTHLYSR"/>
</dbReference>
<dbReference type="EMBL" id="CP035733">
    <property type="protein sequence ID" value="QGY80712.1"/>
    <property type="molecule type" value="Genomic_DNA"/>
</dbReference>
<dbReference type="Pfam" id="PF03466">
    <property type="entry name" value="LysR_substrate"/>
    <property type="match status" value="1"/>
</dbReference>
<dbReference type="InterPro" id="IPR036388">
    <property type="entry name" value="WH-like_DNA-bd_sf"/>
</dbReference>
<dbReference type="SUPFAM" id="SSF53850">
    <property type="entry name" value="Periplasmic binding protein-like II"/>
    <property type="match status" value="1"/>
</dbReference>
<dbReference type="GO" id="GO:0003677">
    <property type="term" value="F:DNA binding"/>
    <property type="evidence" value="ECO:0007669"/>
    <property type="project" value="UniProtKB-KW"/>
</dbReference>
<keyword evidence="3" id="KW-0238">DNA-binding</keyword>
<dbReference type="PROSITE" id="PS50931">
    <property type="entry name" value="HTH_LYSR"/>
    <property type="match status" value="1"/>
</dbReference>
<reference evidence="7" key="1">
    <citation type="submission" date="2019-01" db="EMBL/GenBank/DDBJ databases">
        <title>Sphingorhabdus lacus sp.nov., isolated from an oligotrophic freshwater lake.</title>
        <authorList>
            <person name="Park M."/>
        </authorList>
    </citation>
    <scope>NUCLEOTIDE SEQUENCE [LARGE SCALE GENOMIC DNA]</scope>
    <source>
        <strain evidence="7">IMCC1753</strain>
    </source>
</reference>
<dbReference type="RefSeq" id="WP_158900196.1">
    <property type="nucleotide sequence ID" value="NZ_CP035733.1"/>
</dbReference>
<dbReference type="KEGG" id="slaa:EUU25_08820"/>
<keyword evidence="4" id="KW-0804">Transcription</keyword>
<evidence type="ECO:0000256" key="4">
    <source>
        <dbReference type="ARBA" id="ARBA00023163"/>
    </source>
</evidence>
<keyword evidence="2" id="KW-0805">Transcription regulation</keyword>
<dbReference type="Pfam" id="PF00126">
    <property type="entry name" value="HTH_1"/>
    <property type="match status" value="1"/>
</dbReference>
<evidence type="ECO:0000259" key="5">
    <source>
        <dbReference type="PROSITE" id="PS50931"/>
    </source>
</evidence>
<dbReference type="AlphaFoldDB" id="A0A6I6LE53"/>